<accession>A0A212LRQ9</accession>
<organism evidence="1">
    <name type="scientific">uncultured Sporomusa sp</name>
    <dbReference type="NCBI Taxonomy" id="307249"/>
    <lineage>
        <taxon>Bacteria</taxon>
        <taxon>Bacillati</taxon>
        <taxon>Bacillota</taxon>
        <taxon>Negativicutes</taxon>
        <taxon>Selenomonadales</taxon>
        <taxon>Sporomusaceae</taxon>
        <taxon>Sporomusa</taxon>
        <taxon>environmental samples</taxon>
    </lineage>
</organism>
<reference evidence="1" key="1">
    <citation type="submission" date="2016-08" db="EMBL/GenBank/DDBJ databases">
        <authorList>
            <person name="Seilhamer J.J."/>
        </authorList>
    </citation>
    <scope>NUCLEOTIDE SEQUENCE</scope>
    <source>
        <strain evidence="1">86</strain>
    </source>
</reference>
<protein>
    <submittedName>
        <fullName evidence="1">Uncharacterized protein</fullName>
    </submittedName>
</protein>
<gene>
    <name evidence="1" type="ORF">KL86SPO_30288</name>
</gene>
<evidence type="ECO:0000313" key="1">
    <source>
        <dbReference type="EMBL" id="SCM80110.1"/>
    </source>
</evidence>
<dbReference type="EMBL" id="FMJE01000003">
    <property type="protein sequence ID" value="SCM80110.1"/>
    <property type="molecule type" value="Genomic_DNA"/>
</dbReference>
<sequence>MLSYNLTFLTYFLNLGNFATGKSVKASNTAEVWLLVAKNMLFGGLVWNISLPV</sequence>
<dbReference type="AlphaFoldDB" id="A0A212LRQ9"/>
<name>A0A212LRQ9_9FIRM</name>
<proteinExistence type="predicted"/>